<dbReference type="EMBL" id="CXWD01000015">
    <property type="protein sequence ID" value="CTQ73643.1"/>
    <property type="molecule type" value="Genomic_DNA"/>
</dbReference>
<sequence>MDSNLARLQKQLMGDGPAEKQVLLMKLLHEFETAPDFGETYIADATSAPQRWIARIGALLARAGFEHKIAFRSCRQTTVQYWKVSREPFRQLLLAAAEEIKLELELDGHEDIGQVYGSQQQYDFLRDLKEIILGAQSEVFVVDPYFDGQAFETFLGPIGGSCSIRVLCSRYSNDVAGHAKAFEAQYGVKPDLRKSRDLHDRLVIIDGTDCWIVGGSIKDAGKKPTYLVPLQPHIAPTKIAIYDGLWQQATPA</sequence>
<protein>
    <submittedName>
        <fullName evidence="1">Uncharacterized protein</fullName>
    </submittedName>
</protein>
<proteinExistence type="predicted"/>
<dbReference type="AlphaFoldDB" id="A0A0M7AIP4"/>
<accession>A0A0M7AIP4</accession>
<keyword evidence="2" id="KW-1185">Reference proteome</keyword>
<reference evidence="2" key="1">
    <citation type="submission" date="2015-07" db="EMBL/GenBank/DDBJ databases">
        <authorList>
            <person name="Rodrigo-Torres Lidia"/>
            <person name="Arahal R.David."/>
        </authorList>
    </citation>
    <scope>NUCLEOTIDE SEQUENCE [LARGE SCALE GENOMIC DNA]</scope>
    <source>
        <strain evidence="2">CECT 5112</strain>
    </source>
</reference>
<evidence type="ECO:0000313" key="2">
    <source>
        <dbReference type="Proteomes" id="UP000053235"/>
    </source>
</evidence>
<evidence type="ECO:0000313" key="1">
    <source>
        <dbReference type="EMBL" id="CTQ73643.1"/>
    </source>
</evidence>
<dbReference type="Proteomes" id="UP000053235">
    <property type="component" value="Unassembled WGS sequence"/>
</dbReference>
<organism evidence="1 2">
    <name type="scientific">Roseibium alexandrii</name>
    <dbReference type="NCBI Taxonomy" id="388408"/>
    <lineage>
        <taxon>Bacteria</taxon>
        <taxon>Pseudomonadati</taxon>
        <taxon>Pseudomonadota</taxon>
        <taxon>Alphaproteobacteria</taxon>
        <taxon>Hyphomicrobiales</taxon>
        <taxon>Stappiaceae</taxon>
        <taxon>Roseibium</taxon>
    </lineage>
</organism>
<gene>
    <name evidence="1" type="ORF">LAX5112_03607</name>
</gene>
<name>A0A0M7AIP4_9HYPH</name>
<dbReference type="STRING" id="388408.LAX5112_03607"/>